<keyword evidence="1" id="KW-0472">Membrane</keyword>
<keyword evidence="1" id="KW-0812">Transmembrane</keyword>
<gene>
    <name evidence="2" type="ORF">Hyperionvirus1_32</name>
</gene>
<dbReference type="EMBL" id="MK072383">
    <property type="protein sequence ID" value="AYV82453.1"/>
    <property type="molecule type" value="Genomic_DNA"/>
</dbReference>
<sequence length="398" mass="45655">MFGGLRVFTRRNFSRVLTAVASRGKCNAPLRRPFTARSSIPVEEKKVSKAIKIWREGKPYLFGAGIMIGALIIYESIDDTIERKFEDGRLINELIHAVNSKSTDTAIPLAEDYLKMMSINPTSAEQNTEWINLITAIAVYGIGNIAIFKYLWNATPENIRDKLPIERHIYYFVKSNHPYMLEMITHLIEWAGINSKEINYDDCFAIATHIQDPSTLVNVFRMLVVSHGNRAVPDNVLIFVGNIRCLEIILENRFFKELPPVIWKKFLTENFDPIERTIAFRKFNKLGIIDGHEVQFFNIALQYATPDDMKNVLICFDDIDPKLLNIYEFISNISISVDYYKALIRRGLNVNKKSANGLSPQALLEFFILFSEVLPIESPHDQERNDHFKALLALFKSG</sequence>
<accession>A0A3G5A9E5</accession>
<evidence type="ECO:0000313" key="2">
    <source>
        <dbReference type="EMBL" id="AYV82453.1"/>
    </source>
</evidence>
<protein>
    <submittedName>
        <fullName evidence="2">Uncharacterized protein</fullName>
    </submittedName>
</protein>
<organism evidence="2">
    <name type="scientific">Hyperionvirus sp</name>
    <dbReference type="NCBI Taxonomy" id="2487770"/>
    <lineage>
        <taxon>Viruses</taxon>
        <taxon>Varidnaviria</taxon>
        <taxon>Bamfordvirae</taxon>
        <taxon>Nucleocytoviricota</taxon>
        <taxon>Megaviricetes</taxon>
        <taxon>Imitervirales</taxon>
        <taxon>Mimiviridae</taxon>
        <taxon>Klosneuvirinae</taxon>
    </lineage>
</organism>
<feature type="transmembrane region" description="Helical" evidence="1">
    <location>
        <begin position="130"/>
        <end position="152"/>
    </location>
</feature>
<proteinExistence type="predicted"/>
<keyword evidence="1" id="KW-1133">Transmembrane helix</keyword>
<feature type="transmembrane region" description="Helical" evidence="1">
    <location>
        <begin position="59"/>
        <end position="77"/>
    </location>
</feature>
<name>A0A3G5A9E5_9VIRU</name>
<reference evidence="2" key="1">
    <citation type="submission" date="2018-10" db="EMBL/GenBank/DDBJ databases">
        <title>Hidden diversity of soil giant viruses.</title>
        <authorList>
            <person name="Schulz F."/>
            <person name="Alteio L."/>
            <person name="Goudeau D."/>
            <person name="Ryan E.M."/>
            <person name="Malmstrom R.R."/>
            <person name="Blanchard J."/>
            <person name="Woyke T."/>
        </authorList>
    </citation>
    <scope>NUCLEOTIDE SEQUENCE</scope>
    <source>
        <strain evidence="2">HYV1</strain>
    </source>
</reference>
<evidence type="ECO:0000256" key="1">
    <source>
        <dbReference type="SAM" id="Phobius"/>
    </source>
</evidence>